<dbReference type="InterPro" id="IPR029016">
    <property type="entry name" value="GAF-like_dom_sf"/>
</dbReference>
<reference evidence="3" key="1">
    <citation type="journal article" date="2020" name="mSystems">
        <title>Genome- and Community-Level Interaction Insights into Carbon Utilization and Element Cycling Functions of Hydrothermarchaeota in Hydrothermal Sediment.</title>
        <authorList>
            <person name="Zhou Z."/>
            <person name="Liu Y."/>
            <person name="Xu W."/>
            <person name="Pan J."/>
            <person name="Luo Z.H."/>
            <person name="Li M."/>
        </authorList>
    </citation>
    <scope>NUCLEOTIDE SEQUENCE [LARGE SCALE GENOMIC DNA]</scope>
    <source>
        <strain evidence="3">SpSt-503</strain>
    </source>
</reference>
<dbReference type="SUPFAM" id="SSF55073">
    <property type="entry name" value="Nucleotide cyclase"/>
    <property type="match status" value="1"/>
</dbReference>
<dbReference type="Pfam" id="PF13185">
    <property type="entry name" value="GAF_2"/>
    <property type="match status" value="1"/>
</dbReference>
<dbReference type="SMART" id="SM00065">
    <property type="entry name" value="GAF"/>
    <property type="match status" value="1"/>
</dbReference>
<keyword evidence="1" id="KW-0812">Transmembrane</keyword>
<feature type="domain" description="GAF" evidence="2">
    <location>
        <begin position="176"/>
        <end position="318"/>
    </location>
</feature>
<feature type="transmembrane region" description="Helical" evidence="1">
    <location>
        <begin position="90"/>
        <end position="112"/>
    </location>
</feature>
<dbReference type="Gene3D" id="3.30.70.270">
    <property type="match status" value="1"/>
</dbReference>
<feature type="transmembrane region" description="Helical" evidence="1">
    <location>
        <begin position="51"/>
        <end position="78"/>
    </location>
</feature>
<evidence type="ECO:0000313" key="3">
    <source>
        <dbReference type="EMBL" id="HFH29444.1"/>
    </source>
</evidence>
<protein>
    <submittedName>
        <fullName evidence="3">GAF domain-containing protein</fullName>
    </submittedName>
</protein>
<keyword evidence="1" id="KW-1133">Transmembrane helix</keyword>
<proteinExistence type="predicted"/>
<dbReference type="InterPro" id="IPR003018">
    <property type="entry name" value="GAF"/>
</dbReference>
<dbReference type="EMBL" id="DSVL01000248">
    <property type="protein sequence ID" value="HFH29444.1"/>
    <property type="molecule type" value="Genomic_DNA"/>
</dbReference>
<comment type="caution">
    <text evidence="3">The sequence shown here is derived from an EMBL/GenBank/DDBJ whole genome shotgun (WGS) entry which is preliminary data.</text>
</comment>
<evidence type="ECO:0000256" key="1">
    <source>
        <dbReference type="SAM" id="Phobius"/>
    </source>
</evidence>
<dbReference type="SUPFAM" id="SSF55781">
    <property type="entry name" value="GAF domain-like"/>
    <property type="match status" value="1"/>
</dbReference>
<sequence length="474" mass="54200">MNSAKKRHTRIRVFVEIVLFASLPALADLAIHGEVLYRDFYTTPYALVFPVLAIFYPFVPALLGALLSWAEGGVLLLWYCTSQGLEPTQYLPLASLYSLTAGIILALLAAFIRNRILVSQKHYIERYKKAVHRLVMLEKRIRLLERIHQVLENRVSSQKDSITLLHDRVKKLASLNLDEALTTLLDTIALFTGMETGEIWRLNEEQTQLIPASVYGWPSEAIQSATRKLDTTIEGYVFRNKQMFSVRMLLNSAEFDRFDSKKNILTLPIIINGKPWGVLNIQNLPFEQYSRYTESILEILLSLAEPYLRNIIEYENLQNQQDLDPITGYPLFSLLYKNLEDDMERARYEGGSVSLIIMEVTNFDELSEHIDRNQLRRLLFNVKELIDETKRIKTKAFHYKDDNQIALLVYGLDHDGASFFCLDILALLSGYTFEAEGQAYPVELILGFSTSGATVFAADSMIAEAEHLLSVQRL</sequence>
<accession>A0A7C3IHA8</accession>
<evidence type="ECO:0000259" key="2">
    <source>
        <dbReference type="SMART" id="SM00065"/>
    </source>
</evidence>
<organism evidence="3">
    <name type="scientific">Gracilinema caldarium</name>
    <dbReference type="NCBI Taxonomy" id="215591"/>
    <lineage>
        <taxon>Bacteria</taxon>
        <taxon>Pseudomonadati</taxon>
        <taxon>Spirochaetota</taxon>
        <taxon>Spirochaetia</taxon>
        <taxon>Spirochaetales</taxon>
        <taxon>Breznakiellaceae</taxon>
        <taxon>Gracilinema</taxon>
    </lineage>
</organism>
<dbReference type="InterPro" id="IPR029787">
    <property type="entry name" value="Nucleotide_cyclase"/>
</dbReference>
<dbReference type="InterPro" id="IPR043128">
    <property type="entry name" value="Rev_trsase/Diguanyl_cyclase"/>
</dbReference>
<gene>
    <name evidence="3" type="ORF">ENS59_08020</name>
</gene>
<dbReference type="AlphaFoldDB" id="A0A7C3IHA8"/>
<name>A0A7C3IHA8_9SPIR</name>
<dbReference type="Gene3D" id="3.30.450.40">
    <property type="match status" value="1"/>
</dbReference>
<keyword evidence="1" id="KW-0472">Membrane</keyword>